<dbReference type="InterPro" id="IPR001772">
    <property type="entry name" value="KA1_dom"/>
</dbReference>
<evidence type="ECO:0000256" key="6">
    <source>
        <dbReference type="PROSITE-ProRule" id="PRU10141"/>
    </source>
</evidence>
<evidence type="ECO:0000256" key="4">
    <source>
        <dbReference type="ARBA" id="ARBA00022777"/>
    </source>
</evidence>
<dbReference type="CDD" id="cd14003">
    <property type="entry name" value="STKc_AMPK-like"/>
    <property type="match status" value="1"/>
</dbReference>
<feature type="region of interest" description="Disordered" evidence="7">
    <location>
        <begin position="302"/>
        <end position="322"/>
    </location>
</feature>
<evidence type="ECO:0000256" key="5">
    <source>
        <dbReference type="ARBA" id="ARBA00022840"/>
    </source>
</evidence>
<organism evidence="10 11">
    <name type="scientific">Smittium megazygosporum</name>
    <dbReference type="NCBI Taxonomy" id="133381"/>
    <lineage>
        <taxon>Eukaryota</taxon>
        <taxon>Fungi</taxon>
        <taxon>Fungi incertae sedis</taxon>
        <taxon>Zoopagomycota</taxon>
        <taxon>Kickxellomycotina</taxon>
        <taxon>Harpellomycetes</taxon>
        <taxon>Harpellales</taxon>
        <taxon>Legeriomycetaceae</taxon>
        <taxon>Smittium</taxon>
    </lineage>
</organism>
<gene>
    <name evidence="10" type="ORF">BB560_000416</name>
</gene>
<dbReference type="PANTHER" id="PTHR24346:SF110">
    <property type="entry name" value="NON-SPECIFIC SERINE_THREONINE PROTEIN KINASE"/>
    <property type="match status" value="1"/>
</dbReference>
<keyword evidence="4" id="KW-0418">Kinase</keyword>
<feature type="compositionally biased region" description="Polar residues" evidence="7">
    <location>
        <begin position="368"/>
        <end position="377"/>
    </location>
</feature>
<dbReference type="PROSITE" id="PS50011">
    <property type="entry name" value="PROTEIN_KINASE_DOM"/>
    <property type="match status" value="1"/>
</dbReference>
<dbReference type="Pfam" id="PF02149">
    <property type="entry name" value="KA1"/>
    <property type="match status" value="1"/>
</dbReference>
<dbReference type="InterPro" id="IPR000719">
    <property type="entry name" value="Prot_kinase_dom"/>
</dbReference>
<feature type="region of interest" description="Disordered" evidence="7">
    <location>
        <begin position="454"/>
        <end position="514"/>
    </location>
</feature>
<feature type="compositionally biased region" description="Basic and acidic residues" evidence="7">
    <location>
        <begin position="400"/>
        <end position="410"/>
    </location>
</feature>
<dbReference type="GO" id="GO:0005524">
    <property type="term" value="F:ATP binding"/>
    <property type="evidence" value="ECO:0007669"/>
    <property type="project" value="UniProtKB-UniRule"/>
</dbReference>
<evidence type="ECO:0000256" key="2">
    <source>
        <dbReference type="ARBA" id="ARBA00022679"/>
    </source>
</evidence>
<evidence type="ECO:0000256" key="7">
    <source>
        <dbReference type="SAM" id="MobiDB-lite"/>
    </source>
</evidence>
<evidence type="ECO:0008006" key="12">
    <source>
        <dbReference type="Google" id="ProtNLM"/>
    </source>
</evidence>
<dbReference type="Gene3D" id="1.10.510.10">
    <property type="entry name" value="Transferase(Phosphotransferase) domain 1"/>
    <property type="match status" value="1"/>
</dbReference>
<evidence type="ECO:0000259" key="8">
    <source>
        <dbReference type="PROSITE" id="PS50011"/>
    </source>
</evidence>
<dbReference type="PANTHER" id="PTHR24346">
    <property type="entry name" value="MAP/MICROTUBULE AFFINITY-REGULATING KINASE"/>
    <property type="match status" value="1"/>
</dbReference>
<dbReference type="EMBL" id="MBFS01000044">
    <property type="protein sequence ID" value="PVV05067.1"/>
    <property type="molecule type" value="Genomic_DNA"/>
</dbReference>
<dbReference type="InterPro" id="IPR008271">
    <property type="entry name" value="Ser/Thr_kinase_AS"/>
</dbReference>
<evidence type="ECO:0000313" key="11">
    <source>
        <dbReference type="Proteomes" id="UP000245609"/>
    </source>
</evidence>
<dbReference type="PROSITE" id="PS00107">
    <property type="entry name" value="PROTEIN_KINASE_ATP"/>
    <property type="match status" value="1"/>
</dbReference>
<evidence type="ECO:0000313" key="10">
    <source>
        <dbReference type="EMBL" id="PVV05067.1"/>
    </source>
</evidence>
<sequence length="1133" mass="126121">MPNTTSLNQNKKNFFGKYLLLQTIGEGEFAKVKLALQLETGDEFAIKLVRKDWIDTEQKLEKIEREISVLKTIDHPFIVKLHDIIESDKYIGLVLEYASGGELFDHILAHNYLNEKDARRIFAQLISSVSYLHNNGVVHRDLKLENLLLDYDKNVKITDFGFANFFDSKYGQFMMTSCGSPCYAAPELIFGDGMYAGTAVDIWSCGVILYAMLAGYLPYDDDPENPNGNNINRLYQYIISSDLTFPDRISPSAQSLLNIILVANPKKRATIEDIINHEWLSPFSHLLRFPISKPSSKNDQILSSYLKSSDPPGISSNSDALGEEPFPAFDNIDFRNYKAAQVVPENSSTSNTFQGLTDNLPLAGPEFRSSQSYTPQKSPLIAPANNSKVPSKNKKTSNPKKYDLKTDKPNPENSNQLNVPIALPTIPPVEIVDNYLLKSSEYDQGFDLFKSLDKSSPNLRVSYGPRNDNSSTFPPKSTNKSNPNQESGRYPVASSNSKHKDPNSGSNSIRSSSSSNYEIDLLSDQLNIFQDKDTIQNVIDSTKTLNIKNKSDNTTNLAYSSSLQESPKSKSVDNEYEITQSPDSAYLKIHNKLGEELGVKIGAGIASVSSRRYPIKNFTQASGKRAFNWVSKSSKRMTSPGSGSPQETNSRNSNQKPPAISQKRKPFQRLQLQNLTFFSEGKKVMPPQNYLNGLAIDKDIFASDSSNQPGKLDYSSYGNSGILQEMRTYNGPVNPNAISSVSPSELFQHILRTLDNLGLIVVSTHGLSVRVLRPNLESAAQDKPIVIGATYPIPFPLPLQNTQEHELAADSTVSKQTPSYSITENSKQKPNNANLSLNEQNQSTIESKDRNQSITIGNSASNYVWSSPSAISDLQAYFSSIETRETYVSPSYNVTPVDGSTGDRGIHGYYNKARKNSVRNSQISNLTERLKSFTTAVSKTVKINSAKGKNTSTINRNTLQTPGMNSRKENPNNEYIQYSIKTKRHSSDGEIIEIENTQKTTTGGTEGLKYIQRPSTKPKNIKSPFESPKIQQNLNSGSEISSLKRLESKCAPVPPPYGQSYVDKMGEVQFVIEVCKMKNFSHLFLISSKRRKGSVWSYKYLYHLFMDSLDLKNYTQDQSSTPASIASRVHSKA</sequence>
<feature type="domain" description="Protein kinase" evidence="8">
    <location>
        <begin position="18"/>
        <end position="280"/>
    </location>
</feature>
<keyword evidence="1" id="KW-0723">Serine/threonine-protein kinase</keyword>
<feature type="domain" description="KA1" evidence="9">
    <location>
        <begin position="1061"/>
        <end position="1111"/>
    </location>
</feature>
<dbReference type="GO" id="GO:0005737">
    <property type="term" value="C:cytoplasm"/>
    <property type="evidence" value="ECO:0007669"/>
    <property type="project" value="TreeGrafter"/>
</dbReference>
<keyword evidence="3 6" id="KW-0547">Nucleotide-binding</keyword>
<reference evidence="10 11" key="1">
    <citation type="journal article" date="2018" name="MBio">
        <title>Comparative Genomics Reveals the Core Gene Toolbox for the Fungus-Insect Symbiosis.</title>
        <authorList>
            <person name="Wang Y."/>
            <person name="Stata M."/>
            <person name="Wang W."/>
            <person name="Stajich J.E."/>
            <person name="White M.M."/>
            <person name="Moncalvo J.M."/>
        </authorList>
    </citation>
    <scope>NUCLEOTIDE SEQUENCE [LARGE SCALE GENOMIC DNA]</scope>
    <source>
        <strain evidence="10 11">SC-DP-2</strain>
    </source>
</reference>
<feature type="compositionally biased region" description="Polar residues" evidence="7">
    <location>
        <begin position="811"/>
        <end position="835"/>
    </location>
</feature>
<dbReference type="OrthoDB" id="193931at2759"/>
<feature type="region of interest" description="Disordered" evidence="7">
    <location>
        <begin position="629"/>
        <end position="665"/>
    </location>
</feature>
<feature type="region of interest" description="Disordered" evidence="7">
    <location>
        <begin position="950"/>
        <end position="971"/>
    </location>
</feature>
<evidence type="ECO:0000256" key="3">
    <source>
        <dbReference type="ARBA" id="ARBA00022741"/>
    </source>
</evidence>
<feature type="compositionally biased region" description="Polar residues" evidence="7">
    <location>
        <begin position="950"/>
        <end position="964"/>
    </location>
</feature>
<keyword evidence="2" id="KW-0808">Transferase</keyword>
<feature type="compositionally biased region" description="Polar residues" evidence="7">
    <location>
        <begin position="467"/>
        <end position="487"/>
    </location>
</feature>
<dbReference type="FunFam" id="1.10.510.10:FF:000571">
    <property type="entry name" value="Maternal embryonic leucine zipper kinase"/>
    <property type="match status" value="1"/>
</dbReference>
<dbReference type="Gene3D" id="3.30.310.80">
    <property type="entry name" value="Kinase associated domain 1, KA1"/>
    <property type="match status" value="1"/>
</dbReference>
<comment type="caution">
    <text evidence="10">The sequence shown here is derived from an EMBL/GenBank/DDBJ whole genome shotgun (WGS) entry which is preliminary data.</text>
</comment>
<dbReference type="FunFam" id="3.30.200.20:FF:000003">
    <property type="entry name" value="Non-specific serine/threonine protein kinase"/>
    <property type="match status" value="1"/>
</dbReference>
<dbReference type="SMART" id="SM00220">
    <property type="entry name" value="S_TKc"/>
    <property type="match status" value="1"/>
</dbReference>
<dbReference type="GO" id="GO:0035556">
    <property type="term" value="P:intracellular signal transduction"/>
    <property type="evidence" value="ECO:0007669"/>
    <property type="project" value="TreeGrafter"/>
</dbReference>
<feature type="binding site" evidence="6">
    <location>
        <position position="51"/>
    </location>
    <ligand>
        <name>ATP</name>
        <dbReference type="ChEBI" id="CHEBI:30616"/>
    </ligand>
</feature>
<feature type="compositionally biased region" description="Polar residues" evidence="7">
    <location>
        <begin position="345"/>
        <end position="357"/>
    </location>
</feature>
<dbReference type="PROSITE" id="PS50032">
    <property type="entry name" value="KA1"/>
    <property type="match status" value="1"/>
</dbReference>
<evidence type="ECO:0000256" key="1">
    <source>
        <dbReference type="ARBA" id="ARBA00022527"/>
    </source>
</evidence>
<dbReference type="Proteomes" id="UP000245609">
    <property type="component" value="Unassembled WGS sequence"/>
</dbReference>
<accession>A0A2T9ZKL5</accession>
<proteinExistence type="predicted"/>
<dbReference type="STRING" id="133381.A0A2T9ZKL5"/>
<dbReference type="SUPFAM" id="SSF56112">
    <property type="entry name" value="Protein kinase-like (PK-like)"/>
    <property type="match status" value="1"/>
</dbReference>
<evidence type="ECO:0000259" key="9">
    <source>
        <dbReference type="PROSITE" id="PS50032"/>
    </source>
</evidence>
<dbReference type="GO" id="GO:0004674">
    <property type="term" value="F:protein serine/threonine kinase activity"/>
    <property type="evidence" value="ECO:0007669"/>
    <property type="project" value="UniProtKB-KW"/>
</dbReference>
<dbReference type="Pfam" id="PF00069">
    <property type="entry name" value="Pkinase"/>
    <property type="match status" value="1"/>
</dbReference>
<dbReference type="InterPro" id="IPR011009">
    <property type="entry name" value="Kinase-like_dom_sf"/>
</dbReference>
<name>A0A2T9ZKL5_9FUNG</name>
<protein>
    <recommendedName>
        <fullName evidence="12">Non-specific serine/threonine protein kinase</fullName>
    </recommendedName>
</protein>
<feature type="region of interest" description="Disordered" evidence="7">
    <location>
        <begin position="345"/>
        <end position="419"/>
    </location>
</feature>
<keyword evidence="5 6" id="KW-0067">ATP-binding</keyword>
<feature type="region of interest" description="Disordered" evidence="7">
    <location>
        <begin position="806"/>
        <end position="835"/>
    </location>
</feature>
<keyword evidence="11" id="KW-1185">Reference proteome</keyword>
<feature type="region of interest" description="Disordered" evidence="7">
    <location>
        <begin position="552"/>
        <end position="575"/>
    </location>
</feature>
<dbReference type="PROSITE" id="PS00108">
    <property type="entry name" value="PROTEIN_KINASE_ST"/>
    <property type="match status" value="1"/>
</dbReference>
<dbReference type="AlphaFoldDB" id="A0A2T9ZKL5"/>
<dbReference type="InterPro" id="IPR017441">
    <property type="entry name" value="Protein_kinase_ATP_BS"/>
</dbReference>
<feature type="compositionally biased region" description="Polar residues" evidence="7">
    <location>
        <begin position="630"/>
        <end position="656"/>
    </location>
</feature>
<feature type="compositionally biased region" description="Low complexity" evidence="7">
    <location>
        <begin position="503"/>
        <end position="514"/>
    </location>
</feature>